<name>A0ABV0JWY0_9CYAN</name>
<keyword evidence="3" id="KW-1185">Reference proteome</keyword>
<sequence length="127" mass="13697">MKRLVLGSISILLMSAMVAPALKAEVVAETTPVNVSQTQTTDVPSKIAARMAVTPFNLVFLAFQGFFETQGIPSSMDFVSAYRNKQVSASDLIKIAVSMNRLPQSTLTDRGYLNAVESQLKGLVSND</sequence>
<protein>
    <submittedName>
        <fullName evidence="2">Uncharacterized protein</fullName>
    </submittedName>
</protein>
<evidence type="ECO:0000256" key="1">
    <source>
        <dbReference type="SAM" id="SignalP"/>
    </source>
</evidence>
<feature type="signal peptide" evidence="1">
    <location>
        <begin position="1"/>
        <end position="24"/>
    </location>
</feature>
<dbReference type="RefSeq" id="WP_190427225.1">
    <property type="nucleotide sequence ID" value="NZ_JAMPKK010000080.1"/>
</dbReference>
<evidence type="ECO:0000313" key="3">
    <source>
        <dbReference type="Proteomes" id="UP001442494"/>
    </source>
</evidence>
<gene>
    <name evidence="2" type="ORF">NDI37_24630</name>
</gene>
<proteinExistence type="predicted"/>
<comment type="caution">
    <text evidence="2">The sequence shown here is derived from an EMBL/GenBank/DDBJ whole genome shotgun (WGS) entry which is preliminary data.</text>
</comment>
<keyword evidence="1" id="KW-0732">Signal</keyword>
<evidence type="ECO:0000313" key="2">
    <source>
        <dbReference type="EMBL" id="MEP0867639.1"/>
    </source>
</evidence>
<dbReference type="EMBL" id="JAMPKK010000080">
    <property type="protein sequence ID" value="MEP0867639.1"/>
    <property type="molecule type" value="Genomic_DNA"/>
</dbReference>
<accession>A0ABV0JWY0</accession>
<feature type="chain" id="PRO_5045492437" evidence="1">
    <location>
        <begin position="25"/>
        <end position="127"/>
    </location>
</feature>
<organism evidence="2 3">
    <name type="scientific">Funiculus sociatus GB2-A5</name>
    <dbReference type="NCBI Taxonomy" id="2933946"/>
    <lineage>
        <taxon>Bacteria</taxon>
        <taxon>Bacillati</taxon>
        <taxon>Cyanobacteriota</taxon>
        <taxon>Cyanophyceae</taxon>
        <taxon>Coleofasciculales</taxon>
        <taxon>Coleofasciculaceae</taxon>
        <taxon>Funiculus</taxon>
    </lineage>
</organism>
<reference evidence="2 3" key="1">
    <citation type="submission" date="2022-04" db="EMBL/GenBank/DDBJ databases">
        <title>Positive selection, recombination, and allopatry shape intraspecific diversity of widespread and dominant cyanobacteria.</title>
        <authorList>
            <person name="Wei J."/>
            <person name="Shu W."/>
            <person name="Hu C."/>
        </authorList>
    </citation>
    <scope>NUCLEOTIDE SEQUENCE [LARGE SCALE GENOMIC DNA]</scope>
    <source>
        <strain evidence="2 3">GB2-A5</strain>
    </source>
</reference>
<dbReference type="Proteomes" id="UP001442494">
    <property type="component" value="Unassembled WGS sequence"/>
</dbReference>